<accession>L8HI68</accession>
<name>L8HI68_ACACF</name>
<protein>
    <submittedName>
        <fullName evidence="1">Haloacid dehalogenaselike hydrolase domain containing protein</fullName>
    </submittedName>
</protein>
<dbReference type="PANTHER" id="PTHR18901:SF38">
    <property type="entry name" value="PSEUDOURIDINE-5'-PHOSPHATASE"/>
    <property type="match status" value="1"/>
</dbReference>
<sequence length="228" mass="25010">MNTAATPKEIKGVLFDLDGLLLDTEPLYEKAIAAVLAEYGHVYDQELRSHVIGRGEVEGANLIINTKTLPLGPHEFLEKREVHLKELFPTAEPMPGAKELTAYFHKNNIPMAVATSSHRDAVTLKLQKHQEWFKVFTYLISGDNEQVKNGKPAPDIFLAAARGINIDPAHCLVFEDSPSGAEAGANAGGIVVAVPDPIMPHDRYPRANLIIKTLNDFRPEAYGLPPSQ</sequence>
<dbReference type="SFLD" id="SFLDG01135">
    <property type="entry name" value="C1.5.6:_HAD__Beta-PGM__Phospha"/>
    <property type="match status" value="1"/>
</dbReference>
<proteinExistence type="predicted"/>
<keyword evidence="2" id="KW-1185">Reference proteome</keyword>
<dbReference type="PANTHER" id="PTHR18901">
    <property type="entry name" value="2-DEOXYGLUCOSE-6-PHOSPHATE PHOSPHATASE 2"/>
    <property type="match status" value="1"/>
</dbReference>
<evidence type="ECO:0000313" key="2">
    <source>
        <dbReference type="Proteomes" id="UP000011083"/>
    </source>
</evidence>
<dbReference type="SFLD" id="SFLDG01129">
    <property type="entry name" value="C1.5:_HAD__Beta-PGM__Phosphata"/>
    <property type="match status" value="1"/>
</dbReference>
<dbReference type="GeneID" id="14925946"/>
<dbReference type="EMBL" id="KB007811">
    <property type="protein sequence ID" value="ELR24912.1"/>
    <property type="molecule type" value="Genomic_DNA"/>
</dbReference>
<evidence type="ECO:0000313" key="1">
    <source>
        <dbReference type="EMBL" id="ELR24912.1"/>
    </source>
</evidence>
<dbReference type="VEuPathDB" id="AmoebaDB:ACA1_175890"/>
<dbReference type="InterPro" id="IPR036412">
    <property type="entry name" value="HAD-like_sf"/>
</dbReference>
<dbReference type="InterPro" id="IPR006439">
    <property type="entry name" value="HAD-SF_hydro_IA"/>
</dbReference>
<dbReference type="GO" id="GO:0016791">
    <property type="term" value="F:phosphatase activity"/>
    <property type="evidence" value="ECO:0007669"/>
    <property type="project" value="TreeGrafter"/>
</dbReference>
<dbReference type="Gene3D" id="3.40.50.1000">
    <property type="entry name" value="HAD superfamily/HAD-like"/>
    <property type="match status" value="1"/>
</dbReference>
<dbReference type="SUPFAM" id="SSF56784">
    <property type="entry name" value="HAD-like"/>
    <property type="match status" value="1"/>
</dbReference>
<dbReference type="NCBIfam" id="TIGR01509">
    <property type="entry name" value="HAD-SF-IA-v3"/>
    <property type="match status" value="1"/>
</dbReference>
<dbReference type="OMA" id="FHHMVMG"/>
<dbReference type="STRING" id="1257118.L8HI68"/>
<dbReference type="RefSeq" id="XP_004356812.1">
    <property type="nucleotide sequence ID" value="XM_004356759.1"/>
</dbReference>
<dbReference type="Pfam" id="PF00702">
    <property type="entry name" value="Hydrolase"/>
    <property type="match status" value="1"/>
</dbReference>
<gene>
    <name evidence="1" type="ORF">ACA1_175890</name>
</gene>
<dbReference type="InterPro" id="IPR023214">
    <property type="entry name" value="HAD_sf"/>
</dbReference>
<reference evidence="1 2" key="1">
    <citation type="journal article" date="2013" name="Genome Biol.">
        <title>Genome of Acanthamoeba castellanii highlights extensive lateral gene transfer and early evolution of tyrosine kinase signaling.</title>
        <authorList>
            <person name="Clarke M."/>
            <person name="Lohan A.J."/>
            <person name="Liu B."/>
            <person name="Lagkouvardos I."/>
            <person name="Roy S."/>
            <person name="Zafar N."/>
            <person name="Bertelli C."/>
            <person name="Schilde C."/>
            <person name="Kianianmomeni A."/>
            <person name="Burglin T.R."/>
            <person name="Frech C."/>
            <person name="Turcotte B."/>
            <person name="Kopec K.O."/>
            <person name="Synnott J.M."/>
            <person name="Choo C."/>
            <person name="Paponov I."/>
            <person name="Finkler A."/>
            <person name="Soon Heng Tan C."/>
            <person name="Hutchins A.P."/>
            <person name="Weinmeier T."/>
            <person name="Rattei T."/>
            <person name="Chu J.S."/>
            <person name="Gimenez G."/>
            <person name="Irimia M."/>
            <person name="Rigden D.J."/>
            <person name="Fitzpatrick D.A."/>
            <person name="Lorenzo-Morales J."/>
            <person name="Bateman A."/>
            <person name="Chiu C.H."/>
            <person name="Tang P."/>
            <person name="Hegemann P."/>
            <person name="Fromm H."/>
            <person name="Raoult D."/>
            <person name="Greub G."/>
            <person name="Miranda-Saavedra D."/>
            <person name="Chen N."/>
            <person name="Nash P."/>
            <person name="Ginger M.L."/>
            <person name="Horn M."/>
            <person name="Schaap P."/>
            <person name="Caler L."/>
            <person name="Loftus B."/>
        </authorList>
    </citation>
    <scope>NUCLEOTIDE SEQUENCE [LARGE SCALE GENOMIC DNA]</scope>
    <source>
        <strain evidence="1 2">Neff</strain>
    </source>
</reference>
<dbReference type="KEGG" id="acan:ACA1_175890"/>
<dbReference type="Gene3D" id="1.10.150.240">
    <property type="entry name" value="Putative phosphatase, domain 2"/>
    <property type="match status" value="1"/>
</dbReference>
<dbReference type="InterPro" id="IPR023198">
    <property type="entry name" value="PGP-like_dom2"/>
</dbReference>
<dbReference type="Proteomes" id="UP000011083">
    <property type="component" value="Unassembled WGS sequence"/>
</dbReference>
<dbReference type="AlphaFoldDB" id="L8HI68"/>
<dbReference type="OrthoDB" id="40579at2759"/>
<dbReference type="SFLD" id="SFLDS00003">
    <property type="entry name" value="Haloacid_Dehalogenase"/>
    <property type="match status" value="1"/>
</dbReference>
<keyword evidence="1" id="KW-0378">Hydrolase</keyword>
<organism evidence="1 2">
    <name type="scientific">Acanthamoeba castellanii (strain ATCC 30010 / Neff)</name>
    <dbReference type="NCBI Taxonomy" id="1257118"/>
    <lineage>
        <taxon>Eukaryota</taxon>
        <taxon>Amoebozoa</taxon>
        <taxon>Discosea</taxon>
        <taxon>Longamoebia</taxon>
        <taxon>Centramoebida</taxon>
        <taxon>Acanthamoebidae</taxon>
        <taxon>Acanthamoeba</taxon>
    </lineage>
</organism>